<sequence length="430" mass="45098">MFCRLLTQGPCRSAATGLVALTALYGGAALAPSSSATLDGPSRPTIISISAPLRQFLSWTSDLFLRDFTLSYLFSAPSGGYPTSPSSTASTSPLSGSSKETSRENRDDGPSSPGCTQRDTIAEAAAAAGPAVVHISVAQAPYGSGTIIDPDGTILTSANCVAESLNSREISQSKIGVTLQDGREFEGTVVNADFLSDIAILKIQSETPLPTARIGSSSNLRPGDRVIALGSPHALLNTITSGIVSCTDGDSIDLGIGGVRKPYLQTDCAPNRGSSGGPLVNLDGEVVGVNILKISATADGMSFAVPIDIVMKIIEQFEKNGRVVRPRLGIKARDLNERRIARFKKKDASFPDVSKGVLVRVVHPGSPAQHAGIRPGDVVIEFDKRPVGAAKEMIDIMEDQVGKHLEVLIKRADNASVTFSIMPEEAKTDS</sequence>
<dbReference type="SUPFAM" id="SSF50156">
    <property type="entry name" value="PDZ domain-like"/>
    <property type="match status" value="1"/>
</dbReference>
<dbReference type="EMBL" id="CP097510">
    <property type="protein sequence ID" value="URE35034.1"/>
    <property type="molecule type" value="Genomic_DNA"/>
</dbReference>
<dbReference type="SMART" id="SM00228">
    <property type="entry name" value="PDZ"/>
    <property type="match status" value="1"/>
</dbReference>
<dbReference type="GO" id="GO:0006508">
    <property type="term" value="P:proteolysis"/>
    <property type="evidence" value="ECO:0007669"/>
    <property type="project" value="UniProtKB-KW"/>
</dbReference>
<dbReference type="SUPFAM" id="SSF50494">
    <property type="entry name" value="Trypsin-like serine proteases"/>
    <property type="match status" value="1"/>
</dbReference>
<dbReference type="GO" id="GO:0004252">
    <property type="term" value="F:serine-type endopeptidase activity"/>
    <property type="evidence" value="ECO:0007669"/>
    <property type="project" value="InterPro"/>
</dbReference>
<organism evidence="6 7">
    <name type="scientific">Musa troglodytarum</name>
    <name type="common">fe'i banana</name>
    <dbReference type="NCBI Taxonomy" id="320322"/>
    <lineage>
        <taxon>Eukaryota</taxon>
        <taxon>Viridiplantae</taxon>
        <taxon>Streptophyta</taxon>
        <taxon>Embryophyta</taxon>
        <taxon>Tracheophyta</taxon>
        <taxon>Spermatophyta</taxon>
        <taxon>Magnoliopsida</taxon>
        <taxon>Liliopsida</taxon>
        <taxon>Zingiberales</taxon>
        <taxon>Musaceae</taxon>
        <taxon>Musa</taxon>
    </lineage>
</organism>
<dbReference type="Pfam" id="PF17820">
    <property type="entry name" value="PDZ_6"/>
    <property type="match status" value="1"/>
</dbReference>
<keyword evidence="2" id="KW-0645">Protease</keyword>
<proteinExistence type="inferred from homology"/>
<dbReference type="PROSITE" id="PS50106">
    <property type="entry name" value="PDZ"/>
    <property type="match status" value="1"/>
</dbReference>
<accession>A0A9E7HRV0</accession>
<dbReference type="InterPro" id="IPR001478">
    <property type="entry name" value="PDZ"/>
</dbReference>
<dbReference type="InterPro" id="IPR036034">
    <property type="entry name" value="PDZ_sf"/>
</dbReference>
<dbReference type="PANTHER" id="PTHR22939:SF125">
    <property type="entry name" value="PROTEASE DO-LIKE 14-RELATED"/>
    <property type="match status" value="1"/>
</dbReference>
<feature type="domain" description="PDZ" evidence="5">
    <location>
        <begin position="312"/>
        <end position="413"/>
    </location>
</feature>
<gene>
    <name evidence="6" type="ORF">MUK42_16383</name>
</gene>
<dbReference type="InterPro" id="IPR041489">
    <property type="entry name" value="PDZ_6"/>
</dbReference>
<evidence type="ECO:0000256" key="4">
    <source>
        <dbReference type="SAM" id="MobiDB-lite"/>
    </source>
</evidence>
<dbReference type="Proteomes" id="UP001055439">
    <property type="component" value="Chromosome 8"/>
</dbReference>
<reference evidence="6" key="1">
    <citation type="submission" date="2022-05" db="EMBL/GenBank/DDBJ databases">
        <title>The Musa troglodytarum L. genome provides insights into the mechanism of non-climacteric behaviour and enrichment of carotenoids.</title>
        <authorList>
            <person name="Wang J."/>
        </authorList>
    </citation>
    <scope>NUCLEOTIDE SEQUENCE</scope>
    <source>
        <tissue evidence="6">Leaf</tissue>
    </source>
</reference>
<dbReference type="InterPro" id="IPR001940">
    <property type="entry name" value="Peptidase_S1C"/>
</dbReference>
<keyword evidence="7" id="KW-1185">Reference proteome</keyword>
<evidence type="ECO:0000313" key="6">
    <source>
        <dbReference type="EMBL" id="URE35034.1"/>
    </source>
</evidence>
<protein>
    <submittedName>
        <fullName evidence="6">Trypsin</fullName>
    </submittedName>
</protein>
<keyword evidence="3" id="KW-0378">Hydrolase</keyword>
<dbReference type="AlphaFoldDB" id="A0A9E7HRV0"/>
<dbReference type="Pfam" id="PF13365">
    <property type="entry name" value="Trypsin_2"/>
    <property type="match status" value="1"/>
</dbReference>
<feature type="compositionally biased region" description="Basic and acidic residues" evidence="4">
    <location>
        <begin position="100"/>
        <end position="109"/>
    </location>
</feature>
<evidence type="ECO:0000259" key="5">
    <source>
        <dbReference type="PROSITE" id="PS50106"/>
    </source>
</evidence>
<dbReference type="PRINTS" id="PR00834">
    <property type="entry name" value="PROTEASES2C"/>
</dbReference>
<name>A0A9E7HRV0_9LILI</name>
<feature type="compositionally biased region" description="Low complexity" evidence="4">
    <location>
        <begin position="79"/>
        <end position="98"/>
    </location>
</feature>
<evidence type="ECO:0000256" key="1">
    <source>
        <dbReference type="ARBA" id="ARBA00010541"/>
    </source>
</evidence>
<dbReference type="InterPro" id="IPR009003">
    <property type="entry name" value="Peptidase_S1_PA"/>
</dbReference>
<dbReference type="OrthoDB" id="4217619at2759"/>
<dbReference type="Gene3D" id="2.40.10.120">
    <property type="match status" value="1"/>
</dbReference>
<evidence type="ECO:0000313" key="7">
    <source>
        <dbReference type="Proteomes" id="UP001055439"/>
    </source>
</evidence>
<dbReference type="Gene3D" id="2.30.42.10">
    <property type="match status" value="1"/>
</dbReference>
<evidence type="ECO:0000256" key="2">
    <source>
        <dbReference type="ARBA" id="ARBA00022670"/>
    </source>
</evidence>
<comment type="similarity">
    <text evidence="1">Belongs to the peptidase S1C family.</text>
</comment>
<evidence type="ECO:0000256" key="3">
    <source>
        <dbReference type="ARBA" id="ARBA00022801"/>
    </source>
</evidence>
<feature type="region of interest" description="Disordered" evidence="4">
    <location>
        <begin position="79"/>
        <end position="117"/>
    </location>
</feature>
<dbReference type="PANTHER" id="PTHR22939">
    <property type="entry name" value="SERINE PROTEASE FAMILY S1C HTRA-RELATED"/>
    <property type="match status" value="1"/>
</dbReference>